<protein>
    <recommendedName>
        <fullName evidence="2">Ribonuclease P protein component 2</fullName>
        <shortName evidence="2">RNase P component 2</shortName>
        <ecNumber evidence="2">3.1.26.5</ecNumber>
    </recommendedName>
    <alternativeName>
        <fullName evidence="2">Pop5</fullName>
    </alternativeName>
</protein>
<keyword evidence="4" id="KW-1185">Reference proteome</keyword>
<dbReference type="Proteomes" id="UP001141422">
    <property type="component" value="Unassembled WGS sequence"/>
</dbReference>
<dbReference type="HAMAP" id="MF_00755">
    <property type="entry name" value="RNase_P_2"/>
    <property type="match status" value="1"/>
</dbReference>
<dbReference type="Pfam" id="PF01900">
    <property type="entry name" value="RNase_P_Rpp14"/>
    <property type="match status" value="1"/>
</dbReference>
<evidence type="ECO:0000313" key="4">
    <source>
        <dbReference type="Proteomes" id="UP001141422"/>
    </source>
</evidence>
<reference evidence="3" key="1">
    <citation type="submission" date="2022-12" db="EMBL/GenBank/DDBJ databases">
        <title>Isolation and characterisation of novel Methanocorpusculum spp. from native Australian herbivores indicates the genus is ancestrally host-associated.</title>
        <authorList>
            <person name="Volmer J.G."/>
            <person name="Soo R.M."/>
            <person name="Evans P.N."/>
            <person name="Hoedt E.C."/>
            <person name="Astorga Alsina A.L."/>
            <person name="Woodcroft B.J."/>
            <person name="Tyson G.W."/>
            <person name="Hugenholtz P."/>
            <person name="Morrison M."/>
        </authorList>
    </citation>
    <scope>NUCLEOTIDE SEQUENCE</scope>
    <source>
        <strain evidence="3">MG</strain>
    </source>
</reference>
<dbReference type="PANTHER" id="PTHR15441">
    <property type="entry name" value="RIBONUCLEASE P PROTEIN SUBUNIT P14"/>
    <property type="match status" value="1"/>
</dbReference>
<sequence length="149" mass="16459">MRPLPPTLRENRRYLLVKITGEFSEMPPQKEIYHAVHDAAAELFGDVGSAQMHIAVVWSEGEHAVIRCSRGWEQQTIACAAVVTRLCGSSVVFRTVAVSGTVHGAKNHIKSTTWDSGSLPGYQCSGKKVDSLKGNNTQQYLTRDDIFKE</sequence>
<comment type="caution">
    <text evidence="3">The sequence shown here is derived from an EMBL/GenBank/DDBJ whole genome shotgun (WGS) entry which is preliminary data.</text>
</comment>
<dbReference type="InterPro" id="IPR002759">
    <property type="entry name" value="Pop5/Rpp14/Rnp2-like"/>
</dbReference>
<organism evidence="3 4">
    <name type="scientific">Methanocorpusculum petauri</name>
    <dbReference type="NCBI Taxonomy" id="3002863"/>
    <lineage>
        <taxon>Archaea</taxon>
        <taxon>Methanobacteriati</taxon>
        <taxon>Methanobacteriota</taxon>
        <taxon>Stenosarchaea group</taxon>
        <taxon>Methanomicrobia</taxon>
        <taxon>Methanomicrobiales</taxon>
        <taxon>Methanocorpusculaceae</taxon>
        <taxon>Methanocorpusculum</taxon>
    </lineage>
</organism>
<accession>A0ABT4IGM0</accession>
<proteinExistence type="inferred from homology"/>
<dbReference type="EC" id="3.1.26.5" evidence="2"/>
<comment type="similarity">
    <text evidence="2">Belongs to the eukaryotic/archaeal RNase P protein component 2 family.</text>
</comment>
<name>A0ABT4IGM0_9EURY</name>
<evidence type="ECO:0000256" key="1">
    <source>
        <dbReference type="ARBA" id="ARBA00022694"/>
    </source>
</evidence>
<dbReference type="SUPFAM" id="SSF160350">
    <property type="entry name" value="Rnp2-like"/>
    <property type="match status" value="1"/>
</dbReference>
<comment type="function">
    <text evidence="2">Part of ribonuclease P, a protein complex that generates mature tRNA molecules by cleaving their 5'-ends.</text>
</comment>
<dbReference type="RefSeq" id="WP_268925091.1">
    <property type="nucleotide sequence ID" value="NZ_JAPTGB010000012.1"/>
</dbReference>
<keyword evidence="2" id="KW-0540">Nuclease</keyword>
<comment type="subunit">
    <text evidence="2">Consists of a catalytic RNA component and at least 4-5 protein subunits.</text>
</comment>
<dbReference type="EMBL" id="JAPTGB010000012">
    <property type="protein sequence ID" value="MCZ0860890.1"/>
    <property type="molecule type" value="Genomic_DNA"/>
</dbReference>
<evidence type="ECO:0000313" key="3">
    <source>
        <dbReference type="EMBL" id="MCZ0860890.1"/>
    </source>
</evidence>
<keyword evidence="2" id="KW-0963">Cytoplasm</keyword>
<comment type="subcellular location">
    <subcellularLocation>
        <location evidence="2">Cytoplasm</location>
    </subcellularLocation>
</comment>
<evidence type="ECO:0000256" key="2">
    <source>
        <dbReference type="HAMAP-Rule" id="MF_00755"/>
    </source>
</evidence>
<gene>
    <name evidence="2" type="primary">rnp2</name>
    <name evidence="3" type="ORF">O0S10_06560</name>
</gene>
<dbReference type="Gene3D" id="3.30.70.3250">
    <property type="entry name" value="Ribonuclease P, Pop5 subunit"/>
    <property type="match status" value="1"/>
</dbReference>
<dbReference type="InterPro" id="IPR038085">
    <property type="entry name" value="Rnp2-like_sf"/>
</dbReference>
<keyword evidence="2" id="KW-0378">Hydrolase</keyword>
<comment type="catalytic activity">
    <reaction evidence="2">
        <text>Endonucleolytic cleavage of RNA, removing 5'-extranucleotides from tRNA precursor.</text>
        <dbReference type="EC" id="3.1.26.5"/>
    </reaction>
</comment>
<dbReference type="PANTHER" id="PTHR15441:SF2">
    <property type="entry name" value="RIBONUCLEASE P_MRP PROTEIN SUBUNIT POP5"/>
    <property type="match status" value="1"/>
</dbReference>
<keyword evidence="1 2" id="KW-0819">tRNA processing</keyword>
<keyword evidence="2" id="KW-0255">Endonuclease</keyword>